<dbReference type="Proteomes" id="UP000306441">
    <property type="component" value="Unassembled WGS sequence"/>
</dbReference>
<evidence type="ECO:0000256" key="1">
    <source>
        <dbReference type="SAM" id="MobiDB-lite"/>
    </source>
</evidence>
<name>A0ABY2QD09_9HYPH</name>
<organism evidence="3 4">
    <name type="scientific">Ollibium composti</name>
    <dbReference type="NCBI Taxonomy" id="2675109"/>
    <lineage>
        <taxon>Bacteria</taxon>
        <taxon>Pseudomonadati</taxon>
        <taxon>Pseudomonadota</taxon>
        <taxon>Alphaproteobacteria</taxon>
        <taxon>Hyphomicrobiales</taxon>
        <taxon>Phyllobacteriaceae</taxon>
        <taxon>Ollibium</taxon>
    </lineage>
</organism>
<evidence type="ECO:0000313" key="4">
    <source>
        <dbReference type="Proteomes" id="UP000306441"/>
    </source>
</evidence>
<keyword evidence="2" id="KW-0732">Signal</keyword>
<reference evidence="3 4" key="1">
    <citation type="submission" date="2019-04" db="EMBL/GenBank/DDBJ databases">
        <title>Mesorhizobium composti sp. nov., isolated from compost.</title>
        <authorList>
            <person name="Lin S.-Y."/>
            <person name="Hameed A."/>
            <person name="Hsieh Y.-T."/>
            <person name="Young C.-C."/>
        </authorList>
    </citation>
    <scope>NUCLEOTIDE SEQUENCE [LARGE SCALE GENOMIC DNA]</scope>
    <source>
        <strain evidence="3 4">CC-YTH430</strain>
    </source>
</reference>
<feature type="signal peptide" evidence="2">
    <location>
        <begin position="1"/>
        <end position="20"/>
    </location>
</feature>
<evidence type="ECO:0000256" key="2">
    <source>
        <dbReference type="SAM" id="SignalP"/>
    </source>
</evidence>
<proteinExistence type="predicted"/>
<dbReference type="EMBL" id="SSNY01000001">
    <property type="protein sequence ID" value="THF59752.1"/>
    <property type="molecule type" value="Genomic_DNA"/>
</dbReference>
<feature type="chain" id="PRO_5046367496" evidence="2">
    <location>
        <begin position="21"/>
        <end position="122"/>
    </location>
</feature>
<feature type="region of interest" description="Disordered" evidence="1">
    <location>
        <begin position="22"/>
        <end position="53"/>
    </location>
</feature>
<protein>
    <submittedName>
        <fullName evidence="3">Uncharacterized protein</fullName>
    </submittedName>
</protein>
<dbReference type="PROSITE" id="PS51257">
    <property type="entry name" value="PROKAR_LIPOPROTEIN"/>
    <property type="match status" value="1"/>
</dbReference>
<sequence>MKYRLLAALMGMALAGCTSQQQQPNLSYSTAAEPLPPPAMAATPPVSPQPVQAMALPAPASPAVPAQTVTAAGFPAPPACNVGSLEPSCAPAMQEKTCRTVGNVTTCDVPADPDADNRLYTN</sequence>
<dbReference type="RefSeq" id="WP_136353238.1">
    <property type="nucleotide sequence ID" value="NZ_SSNY01000001.1"/>
</dbReference>
<comment type="caution">
    <text evidence="3">The sequence shown here is derived from an EMBL/GenBank/DDBJ whole genome shotgun (WGS) entry which is preliminary data.</text>
</comment>
<accession>A0ABY2QD09</accession>
<keyword evidence="4" id="KW-1185">Reference proteome</keyword>
<evidence type="ECO:0000313" key="3">
    <source>
        <dbReference type="EMBL" id="THF59752.1"/>
    </source>
</evidence>
<gene>
    <name evidence="3" type="ORF">E6C48_01470</name>
</gene>